<gene>
    <name evidence="1" type="ORF">ACFFSA_41410</name>
</gene>
<organism evidence="1 2">
    <name type="scientific">Nonomuraea helvata</name>
    <dbReference type="NCBI Taxonomy" id="37484"/>
    <lineage>
        <taxon>Bacteria</taxon>
        <taxon>Bacillati</taxon>
        <taxon>Actinomycetota</taxon>
        <taxon>Actinomycetes</taxon>
        <taxon>Streptosporangiales</taxon>
        <taxon>Streptosporangiaceae</taxon>
        <taxon>Nonomuraea</taxon>
    </lineage>
</organism>
<name>A0ABV5SDD1_9ACTN</name>
<comment type="caution">
    <text evidence="1">The sequence shown here is derived from an EMBL/GenBank/DDBJ whole genome shotgun (WGS) entry which is preliminary data.</text>
</comment>
<dbReference type="RefSeq" id="WP_344989970.1">
    <property type="nucleotide sequence ID" value="NZ_BAAAXV010000005.1"/>
</dbReference>
<accession>A0ABV5SDD1</accession>
<sequence length="84" mass="9334">MQIGASLKATEDNCAKARYKFWHGHKLVAQAERVACSGTRGHGFSRQFDQRGGITEVTVDLLQQNGRRAWTYLTGTSCTRSGCR</sequence>
<protein>
    <submittedName>
        <fullName evidence="1">Uncharacterized protein</fullName>
    </submittedName>
</protein>
<dbReference type="EMBL" id="JBHMBW010000062">
    <property type="protein sequence ID" value="MFB9629569.1"/>
    <property type="molecule type" value="Genomic_DNA"/>
</dbReference>
<evidence type="ECO:0000313" key="1">
    <source>
        <dbReference type="EMBL" id="MFB9629569.1"/>
    </source>
</evidence>
<evidence type="ECO:0000313" key="2">
    <source>
        <dbReference type="Proteomes" id="UP001589532"/>
    </source>
</evidence>
<keyword evidence="2" id="KW-1185">Reference proteome</keyword>
<reference evidence="1 2" key="1">
    <citation type="submission" date="2024-09" db="EMBL/GenBank/DDBJ databases">
        <authorList>
            <person name="Sun Q."/>
            <person name="Mori K."/>
        </authorList>
    </citation>
    <scope>NUCLEOTIDE SEQUENCE [LARGE SCALE GENOMIC DNA]</scope>
    <source>
        <strain evidence="1 2">JCM 3143</strain>
    </source>
</reference>
<dbReference type="Proteomes" id="UP001589532">
    <property type="component" value="Unassembled WGS sequence"/>
</dbReference>
<proteinExistence type="predicted"/>